<evidence type="ECO:0000313" key="1">
    <source>
        <dbReference type="EMBL" id="KIM70817.1"/>
    </source>
</evidence>
<keyword evidence="2" id="KW-1185">Reference proteome</keyword>
<accession>A0A0C3B0N2</accession>
<proteinExistence type="predicted"/>
<dbReference type="EMBL" id="KN822004">
    <property type="protein sequence ID" value="KIM70817.1"/>
    <property type="molecule type" value="Genomic_DNA"/>
</dbReference>
<reference evidence="2" key="2">
    <citation type="submission" date="2015-01" db="EMBL/GenBank/DDBJ databases">
        <title>Evolutionary Origins and Diversification of the Mycorrhizal Mutualists.</title>
        <authorList>
            <consortium name="DOE Joint Genome Institute"/>
            <consortium name="Mycorrhizal Genomics Consortium"/>
            <person name="Kohler A."/>
            <person name="Kuo A."/>
            <person name="Nagy L.G."/>
            <person name="Floudas D."/>
            <person name="Copeland A."/>
            <person name="Barry K.W."/>
            <person name="Cichocki N."/>
            <person name="Veneault-Fourrey C."/>
            <person name="LaButti K."/>
            <person name="Lindquist E.A."/>
            <person name="Lipzen A."/>
            <person name="Lundell T."/>
            <person name="Morin E."/>
            <person name="Murat C."/>
            <person name="Riley R."/>
            <person name="Ohm R."/>
            <person name="Sun H."/>
            <person name="Tunlid A."/>
            <person name="Henrissat B."/>
            <person name="Grigoriev I.V."/>
            <person name="Hibbett D.S."/>
            <person name="Martin F."/>
        </authorList>
    </citation>
    <scope>NUCLEOTIDE SEQUENCE [LARGE SCALE GENOMIC DNA]</scope>
    <source>
        <strain evidence="2">Foug A</strain>
    </source>
</reference>
<dbReference type="HOGENOM" id="CLU_2929167_0_0_1"/>
<protein>
    <submittedName>
        <fullName evidence="1">Uncharacterized protein</fullName>
    </submittedName>
</protein>
<dbReference type="AlphaFoldDB" id="A0A0C3B0N2"/>
<dbReference type="InParanoid" id="A0A0C3B0N2"/>
<evidence type="ECO:0000313" key="2">
    <source>
        <dbReference type="Proteomes" id="UP000053989"/>
    </source>
</evidence>
<reference evidence="1 2" key="1">
    <citation type="submission" date="2014-04" db="EMBL/GenBank/DDBJ databases">
        <authorList>
            <consortium name="DOE Joint Genome Institute"/>
            <person name="Kuo A."/>
            <person name="Kohler A."/>
            <person name="Nagy L.G."/>
            <person name="Floudas D."/>
            <person name="Copeland A."/>
            <person name="Barry K.W."/>
            <person name="Cichocki N."/>
            <person name="Veneault-Fourrey C."/>
            <person name="LaButti K."/>
            <person name="Lindquist E.A."/>
            <person name="Lipzen A."/>
            <person name="Lundell T."/>
            <person name="Morin E."/>
            <person name="Murat C."/>
            <person name="Sun H."/>
            <person name="Tunlid A."/>
            <person name="Henrissat B."/>
            <person name="Grigoriev I.V."/>
            <person name="Hibbett D.S."/>
            <person name="Martin F."/>
            <person name="Nordberg H.P."/>
            <person name="Cantor M.N."/>
            <person name="Hua S.X."/>
        </authorList>
    </citation>
    <scope>NUCLEOTIDE SEQUENCE [LARGE SCALE GENOMIC DNA]</scope>
    <source>
        <strain evidence="1 2">Foug A</strain>
    </source>
</reference>
<name>A0A0C3B0N2_9AGAM</name>
<organism evidence="1 2">
    <name type="scientific">Scleroderma citrinum Foug A</name>
    <dbReference type="NCBI Taxonomy" id="1036808"/>
    <lineage>
        <taxon>Eukaryota</taxon>
        <taxon>Fungi</taxon>
        <taxon>Dikarya</taxon>
        <taxon>Basidiomycota</taxon>
        <taxon>Agaricomycotina</taxon>
        <taxon>Agaricomycetes</taxon>
        <taxon>Agaricomycetidae</taxon>
        <taxon>Boletales</taxon>
        <taxon>Sclerodermatineae</taxon>
        <taxon>Sclerodermataceae</taxon>
        <taxon>Scleroderma</taxon>
    </lineage>
</organism>
<gene>
    <name evidence="1" type="ORF">SCLCIDRAFT_1206978</name>
</gene>
<feature type="non-terminal residue" evidence="1">
    <location>
        <position position="61"/>
    </location>
</feature>
<sequence>MGATSAPPSTRQSAIVTLTRSTEDALAEVYPMAALQVRPTLNQGMADELVVCTLDKVTKCL</sequence>
<dbReference type="Proteomes" id="UP000053989">
    <property type="component" value="Unassembled WGS sequence"/>
</dbReference>